<dbReference type="Proteomes" id="UP000626109">
    <property type="component" value="Unassembled WGS sequence"/>
</dbReference>
<sequence>LRQMQELLQDMVANRPDDPIEYMIQRLEEVCRDSQAVDYDLIDGDIAGTVVDLPDVPKTVDEARKPSKSSCLGSDSEDDDDA</sequence>
<protein>
    <submittedName>
        <fullName evidence="2">Uncharacterized protein</fullName>
    </submittedName>
</protein>
<dbReference type="AlphaFoldDB" id="A0A813KH73"/>
<evidence type="ECO:0000313" key="2">
    <source>
        <dbReference type="EMBL" id="CAE8707025.1"/>
    </source>
</evidence>
<comment type="caution">
    <text evidence="2">The sequence shown here is derived from an EMBL/GenBank/DDBJ whole genome shotgun (WGS) entry which is preliminary data.</text>
</comment>
<proteinExistence type="predicted"/>
<evidence type="ECO:0000256" key="1">
    <source>
        <dbReference type="SAM" id="MobiDB-lite"/>
    </source>
</evidence>
<evidence type="ECO:0000313" key="3">
    <source>
        <dbReference type="Proteomes" id="UP000626109"/>
    </source>
</evidence>
<organism evidence="2 3">
    <name type="scientific">Polarella glacialis</name>
    <name type="common">Dinoflagellate</name>
    <dbReference type="NCBI Taxonomy" id="89957"/>
    <lineage>
        <taxon>Eukaryota</taxon>
        <taxon>Sar</taxon>
        <taxon>Alveolata</taxon>
        <taxon>Dinophyceae</taxon>
        <taxon>Suessiales</taxon>
        <taxon>Suessiaceae</taxon>
        <taxon>Polarella</taxon>
    </lineage>
</organism>
<feature type="region of interest" description="Disordered" evidence="1">
    <location>
        <begin position="57"/>
        <end position="82"/>
    </location>
</feature>
<feature type="non-terminal residue" evidence="2">
    <location>
        <position position="1"/>
    </location>
</feature>
<reference evidence="2" key="1">
    <citation type="submission" date="2021-02" db="EMBL/GenBank/DDBJ databases">
        <authorList>
            <person name="Dougan E. K."/>
            <person name="Rhodes N."/>
            <person name="Thang M."/>
            <person name="Chan C."/>
        </authorList>
    </citation>
    <scope>NUCLEOTIDE SEQUENCE</scope>
</reference>
<name>A0A813KH73_POLGL</name>
<gene>
    <name evidence="2" type="ORF">PGLA2088_LOCUS34362</name>
</gene>
<accession>A0A813KH73</accession>
<feature type="non-terminal residue" evidence="2">
    <location>
        <position position="82"/>
    </location>
</feature>
<dbReference type="EMBL" id="CAJNNW010031305">
    <property type="protein sequence ID" value="CAE8707025.1"/>
    <property type="molecule type" value="Genomic_DNA"/>
</dbReference>